<dbReference type="STRING" id="45607.A0A2T0FEH4"/>
<evidence type="ECO:0000313" key="8">
    <source>
        <dbReference type="EMBL" id="PRT53370.1"/>
    </source>
</evidence>
<dbReference type="GeneID" id="36514739"/>
<dbReference type="GO" id="GO:0006506">
    <property type="term" value="P:GPI anchor biosynthetic process"/>
    <property type="evidence" value="ECO:0007669"/>
    <property type="project" value="TreeGrafter"/>
</dbReference>
<dbReference type="UniPathway" id="UPA00378"/>
<dbReference type="Pfam" id="PF08285">
    <property type="entry name" value="DPM3"/>
    <property type="match status" value="1"/>
</dbReference>
<dbReference type="AlphaFoldDB" id="A0A2T0FEH4"/>
<dbReference type="EMBL" id="NDIQ01000001">
    <property type="protein sequence ID" value="PRT53370.1"/>
    <property type="molecule type" value="Genomic_DNA"/>
</dbReference>
<comment type="subcellular location">
    <subcellularLocation>
        <location evidence="1 7">Endoplasmic reticulum membrane</location>
        <topology evidence="1 7">Multi-pass membrane protein</topology>
    </subcellularLocation>
</comment>
<evidence type="ECO:0000256" key="1">
    <source>
        <dbReference type="ARBA" id="ARBA00004477"/>
    </source>
</evidence>
<gene>
    <name evidence="8" type="ORF">B9G98_00990</name>
</gene>
<comment type="pathway">
    <text evidence="7">Protein modification; protein glycosylation.</text>
</comment>
<accession>A0A2T0FEH4</accession>
<dbReference type="PANTHER" id="PTHR16433:SF0">
    <property type="entry name" value="DOLICHOL-PHOSPHATE MANNOSYLTRANSFERASE SUBUNIT 3"/>
    <property type="match status" value="1"/>
</dbReference>
<protein>
    <recommendedName>
        <fullName evidence="7">Dolichol-phosphate mannosyltransferase subunit 3</fullName>
    </recommendedName>
</protein>
<comment type="subunit">
    <text evidence="7">Component of the dolichol-phosphate mannose (DPM) synthase complex.</text>
</comment>
<evidence type="ECO:0000256" key="3">
    <source>
        <dbReference type="ARBA" id="ARBA00022692"/>
    </source>
</evidence>
<keyword evidence="6 7" id="KW-0472">Membrane</keyword>
<keyword evidence="9" id="KW-1185">Reference proteome</keyword>
<feature type="transmembrane region" description="Helical" evidence="7">
    <location>
        <begin position="40"/>
        <end position="61"/>
    </location>
</feature>
<keyword evidence="3 7" id="KW-0812">Transmembrane</keyword>
<keyword evidence="5 7" id="KW-1133">Transmembrane helix</keyword>
<dbReference type="GO" id="GO:0033185">
    <property type="term" value="C:dolichol-phosphate-mannose synthase complex"/>
    <property type="evidence" value="ECO:0007669"/>
    <property type="project" value="TreeGrafter"/>
</dbReference>
<comment type="caution">
    <text evidence="8">The sequence shown here is derived from an EMBL/GenBank/DDBJ whole genome shotgun (WGS) entry which is preliminary data.</text>
</comment>
<evidence type="ECO:0000256" key="5">
    <source>
        <dbReference type="ARBA" id="ARBA00022989"/>
    </source>
</evidence>
<evidence type="ECO:0000256" key="4">
    <source>
        <dbReference type="ARBA" id="ARBA00022824"/>
    </source>
</evidence>
<evidence type="ECO:0000256" key="7">
    <source>
        <dbReference type="RuleBase" id="RU365085"/>
    </source>
</evidence>
<evidence type="ECO:0000256" key="2">
    <source>
        <dbReference type="ARBA" id="ARBA00010430"/>
    </source>
</evidence>
<comment type="similarity">
    <text evidence="2 7">Belongs to the DPM3 family.</text>
</comment>
<evidence type="ECO:0000256" key="6">
    <source>
        <dbReference type="ARBA" id="ARBA00023136"/>
    </source>
</evidence>
<comment type="function">
    <text evidence="7">Stabilizer subunit of the dolichol-phosphate mannose (DPM) synthase complex; tethers catalytic subunit to the ER.</text>
</comment>
<proteinExistence type="inferred from homology"/>
<dbReference type="PANTHER" id="PTHR16433">
    <property type="entry name" value="DOLICHOL-PHOSPHATE MANNOSYLTRANSFERASE SUBUNIT 3"/>
    <property type="match status" value="1"/>
</dbReference>
<feature type="transmembrane region" description="Helical" evidence="7">
    <location>
        <begin position="7"/>
        <end position="28"/>
    </location>
</feature>
<dbReference type="OrthoDB" id="2014333at2759"/>
<keyword evidence="4 7" id="KW-0256">Endoplasmic reticulum</keyword>
<sequence>MTKATQALVFFIALHVVWFLILTGHIPTSPRFQEEVAPLLPWWSMVAFGSYALGTLGYDLLTFKDKPKKYAELMQQIEEAKADLKTKGITV</sequence>
<dbReference type="Proteomes" id="UP000238350">
    <property type="component" value="Unassembled WGS sequence"/>
</dbReference>
<organism evidence="8 9">
    <name type="scientific">Wickerhamiella sorbophila</name>
    <dbReference type="NCBI Taxonomy" id="45607"/>
    <lineage>
        <taxon>Eukaryota</taxon>
        <taxon>Fungi</taxon>
        <taxon>Dikarya</taxon>
        <taxon>Ascomycota</taxon>
        <taxon>Saccharomycotina</taxon>
        <taxon>Dipodascomycetes</taxon>
        <taxon>Dipodascales</taxon>
        <taxon>Trichomonascaceae</taxon>
        <taxon>Wickerhamiella</taxon>
    </lineage>
</organism>
<dbReference type="GO" id="GO:0016757">
    <property type="term" value="F:glycosyltransferase activity"/>
    <property type="evidence" value="ECO:0007669"/>
    <property type="project" value="UniProtKB-KW"/>
</dbReference>
<keyword evidence="8" id="KW-0808">Transferase</keyword>
<dbReference type="RefSeq" id="XP_024663316.1">
    <property type="nucleotide sequence ID" value="XM_024807548.1"/>
</dbReference>
<dbReference type="GO" id="GO:0005789">
    <property type="term" value="C:endoplasmic reticulum membrane"/>
    <property type="evidence" value="ECO:0007669"/>
    <property type="project" value="UniProtKB-SubCell"/>
</dbReference>
<keyword evidence="8" id="KW-0328">Glycosyltransferase</keyword>
<evidence type="ECO:0000313" key="9">
    <source>
        <dbReference type="Proteomes" id="UP000238350"/>
    </source>
</evidence>
<name>A0A2T0FEH4_9ASCO</name>
<dbReference type="InterPro" id="IPR013174">
    <property type="entry name" value="DPM3"/>
</dbReference>
<reference evidence="8 9" key="1">
    <citation type="submission" date="2017-04" db="EMBL/GenBank/DDBJ databases">
        <title>Genome sequencing of [Candida] sorbophila.</title>
        <authorList>
            <person name="Ahn J.O."/>
        </authorList>
    </citation>
    <scope>NUCLEOTIDE SEQUENCE [LARGE SCALE GENOMIC DNA]</scope>
    <source>
        <strain evidence="8 9">DS02</strain>
    </source>
</reference>